<dbReference type="SMART" id="SM00895">
    <property type="entry name" value="FCD"/>
    <property type="match status" value="1"/>
</dbReference>
<dbReference type="Pfam" id="PF09339">
    <property type="entry name" value="HTH_IclR"/>
    <property type="match status" value="1"/>
</dbReference>
<dbReference type="GO" id="GO:0003700">
    <property type="term" value="F:DNA-binding transcription factor activity"/>
    <property type="evidence" value="ECO:0007669"/>
    <property type="project" value="InterPro"/>
</dbReference>
<evidence type="ECO:0000256" key="1">
    <source>
        <dbReference type="ARBA" id="ARBA00023015"/>
    </source>
</evidence>
<dbReference type="Pfam" id="PF07729">
    <property type="entry name" value="FCD"/>
    <property type="match status" value="1"/>
</dbReference>
<evidence type="ECO:0000256" key="2">
    <source>
        <dbReference type="ARBA" id="ARBA00023125"/>
    </source>
</evidence>
<dbReference type="EMBL" id="CP015583">
    <property type="protein sequence ID" value="APT55919.1"/>
    <property type="molecule type" value="Genomic_DNA"/>
</dbReference>
<accession>A0A1L7ABA9</accession>
<name>A0A1L7ABA9_9PROT</name>
<dbReference type="PANTHER" id="PTHR43537:SF51">
    <property type="entry name" value="HTH-TYPE TRANSCRIPTIONAL REGULATOR LGOR-RELATED"/>
    <property type="match status" value="1"/>
</dbReference>
<evidence type="ECO:0000313" key="7">
    <source>
        <dbReference type="Proteomes" id="UP000185494"/>
    </source>
</evidence>
<dbReference type="InterPro" id="IPR036388">
    <property type="entry name" value="WH-like_DNA-bd_sf"/>
</dbReference>
<dbReference type="InterPro" id="IPR000524">
    <property type="entry name" value="Tscrpt_reg_HTH_GntR"/>
</dbReference>
<dbReference type="PANTHER" id="PTHR43537">
    <property type="entry name" value="TRANSCRIPTIONAL REGULATOR, GNTR FAMILY"/>
    <property type="match status" value="1"/>
</dbReference>
<dbReference type="eggNOG" id="COG1802">
    <property type="taxonomic scope" value="Bacteria"/>
</dbReference>
<dbReference type="InterPro" id="IPR005471">
    <property type="entry name" value="Tscrpt_reg_IclR_N"/>
</dbReference>
<dbReference type="InterPro" id="IPR036390">
    <property type="entry name" value="WH_DNA-bd_sf"/>
</dbReference>
<dbReference type="RefSeq" id="WP_075796884.1">
    <property type="nucleotide sequence ID" value="NZ_CP015583.1"/>
</dbReference>
<dbReference type="InterPro" id="IPR011711">
    <property type="entry name" value="GntR_C"/>
</dbReference>
<evidence type="ECO:0000259" key="5">
    <source>
        <dbReference type="PROSITE" id="PS50949"/>
    </source>
</evidence>
<dbReference type="KEGG" id="rgi:RGI145_01105"/>
<reference evidence="6 7" key="1">
    <citation type="submission" date="2016-05" db="EMBL/GenBank/DDBJ databases">
        <title>Complete Genome and Methylome Analysis of Psychrotrophic Bacterial Isolates from Antarctic Lake Untersee.</title>
        <authorList>
            <person name="Fomenkov A."/>
            <person name="Akimov V.N."/>
            <person name="Vasilyeva L.V."/>
            <person name="Andersen D."/>
            <person name="Vincze T."/>
            <person name="Roberts R.J."/>
        </authorList>
    </citation>
    <scope>NUCLEOTIDE SEQUENCE [LARGE SCALE GENOMIC DNA]</scope>
    <source>
        <strain evidence="6 7">U14-5</strain>
    </source>
</reference>
<gene>
    <name evidence="6" type="ORF">RGI145_01105</name>
</gene>
<evidence type="ECO:0000256" key="4">
    <source>
        <dbReference type="SAM" id="MobiDB-lite"/>
    </source>
</evidence>
<dbReference type="AlphaFoldDB" id="A0A1L7ABA9"/>
<dbReference type="SUPFAM" id="SSF46785">
    <property type="entry name" value="Winged helix' DNA-binding domain"/>
    <property type="match status" value="2"/>
</dbReference>
<dbReference type="Gene3D" id="1.10.10.10">
    <property type="entry name" value="Winged helix-like DNA-binding domain superfamily/Winged helix DNA-binding domain"/>
    <property type="match status" value="2"/>
</dbReference>
<dbReference type="Pfam" id="PF00392">
    <property type="entry name" value="GntR"/>
    <property type="match status" value="1"/>
</dbReference>
<dbReference type="GO" id="GO:0003677">
    <property type="term" value="F:DNA binding"/>
    <property type="evidence" value="ECO:0007669"/>
    <property type="project" value="UniProtKB-KW"/>
</dbReference>
<dbReference type="STRING" id="257708.RGI145_01105"/>
<dbReference type="Proteomes" id="UP000185494">
    <property type="component" value="Chromosome 1"/>
</dbReference>
<evidence type="ECO:0000256" key="3">
    <source>
        <dbReference type="ARBA" id="ARBA00023163"/>
    </source>
</evidence>
<protein>
    <submittedName>
        <fullName evidence="6">GntR family transcriptional regulator</fullName>
    </submittedName>
</protein>
<keyword evidence="3" id="KW-0804">Transcription</keyword>
<dbReference type="PROSITE" id="PS50949">
    <property type="entry name" value="HTH_GNTR"/>
    <property type="match status" value="1"/>
</dbReference>
<keyword evidence="1" id="KW-0805">Transcription regulation</keyword>
<evidence type="ECO:0000313" key="6">
    <source>
        <dbReference type="EMBL" id="APT55919.1"/>
    </source>
</evidence>
<sequence length="323" mass="36740">MKTNTLYKRSFNCCLDLLAERPLGPLPLSEAALAARLGVSRTTVRAILAGLTEVGILRSDGTGRHLARHPGPQDHFPDPQTEGAAQIVERKFMQMVLTGDYRPGQTINSAELARQFGTSTTAVREYLTRFSQFGLMERRANSGWIFKGVTTGFATEIYEIREMFELRSARRFVSLDDTAPAWAALDTIEREHRDLLRHIDSRYSDFSRLDERLHRLIHEASHNRFIREFYDVISIIFHYHYQWDKTDEKERNIVAIGEHLDYIAALRSRDLRLIDAKCRAHLRSARATMLRSIVTGPLQGEERKPGNGTAPAPPELNPRKAAG</sequence>
<dbReference type="InterPro" id="IPR008920">
    <property type="entry name" value="TF_FadR/GntR_C"/>
</dbReference>
<dbReference type="SUPFAM" id="SSF48008">
    <property type="entry name" value="GntR ligand-binding domain-like"/>
    <property type="match status" value="1"/>
</dbReference>
<keyword evidence="2" id="KW-0238">DNA-binding</keyword>
<feature type="domain" description="HTH gntR-type" evidence="5">
    <location>
        <begin position="82"/>
        <end position="149"/>
    </location>
</feature>
<dbReference type="Gene3D" id="1.20.120.530">
    <property type="entry name" value="GntR ligand-binding domain-like"/>
    <property type="match status" value="1"/>
</dbReference>
<organism evidence="6 7">
    <name type="scientific">Roseomonas gilardii</name>
    <dbReference type="NCBI Taxonomy" id="257708"/>
    <lineage>
        <taxon>Bacteria</taxon>
        <taxon>Pseudomonadati</taxon>
        <taxon>Pseudomonadota</taxon>
        <taxon>Alphaproteobacteria</taxon>
        <taxon>Acetobacterales</taxon>
        <taxon>Roseomonadaceae</taxon>
        <taxon>Roseomonas</taxon>
    </lineage>
</organism>
<feature type="region of interest" description="Disordered" evidence="4">
    <location>
        <begin position="295"/>
        <end position="323"/>
    </location>
</feature>
<proteinExistence type="predicted"/>